<evidence type="ECO:0000256" key="7">
    <source>
        <dbReference type="SAM" id="Phobius"/>
    </source>
</evidence>
<dbReference type="RefSeq" id="WP_029161932.1">
    <property type="nucleotide sequence ID" value="NZ_CP009933.1"/>
</dbReference>
<dbReference type="PANTHER" id="PTHR43266:SF9">
    <property type="entry name" value="PERMEASE, MAJOR FACILITATOR SUPERFAMILY-RELATED"/>
    <property type="match status" value="1"/>
</dbReference>
<organism evidence="9 10">
    <name type="scientific">Clostridium scatologenes</name>
    <dbReference type="NCBI Taxonomy" id="1548"/>
    <lineage>
        <taxon>Bacteria</taxon>
        <taxon>Bacillati</taxon>
        <taxon>Bacillota</taxon>
        <taxon>Clostridia</taxon>
        <taxon>Eubacteriales</taxon>
        <taxon>Clostridiaceae</taxon>
        <taxon>Clostridium</taxon>
    </lineage>
</organism>
<dbReference type="CDD" id="cd06173">
    <property type="entry name" value="MFS_MefA_like"/>
    <property type="match status" value="1"/>
</dbReference>
<dbReference type="InterPro" id="IPR020846">
    <property type="entry name" value="MFS_dom"/>
</dbReference>
<protein>
    <submittedName>
        <fullName evidence="9">Major facilitator superfamily MFS_1</fullName>
    </submittedName>
</protein>
<keyword evidence="10" id="KW-1185">Reference proteome</keyword>
<dbReference type="Pfam" id="PF05977">
    <property type="entry name" value="MFS_3"/>
    <property type="match status" value="1"/>
</dbReference>
<keyword evidence="2" id="KW-0813">Transport</keyword>
<evidence type="ECO:0000313" key="9">
    <source>
        <dbReference type="EMBL" id="AKA68877.1"/>
    </source>
</evidence>
<sequence>MKLQKNLSFYMLGRFISYIGTGIQQIAIPLYILDITHSAIMMGIFSALNLLPNVITLPFAGILGDRKNRKTIMIITDIGRGVLILTLGILASWNSLNIYSLFLIQIFISIMDSIFSASSTAILPELIKEEELMKAMSLRGSSDAISMIIGPSLGGIIYGIWGIKTVFCLNGLSFMLSAISSIMIVYKNLNVEKEKITLKSFFIENVSVANFIKKNKALNQLFLFCLLINFLVAPFFDIVFPYVLKKCVGFNSQQYGYLISCFTVGILVGNIAIGIYLKNFSTKIVIKFAILLEAAMLFILTFSVYPNSINYLGGHDLKLFIVLAIVILLCGLFNSGINTPINVNLQKMVPNEMRARFFAILGVFCQGAVPFGSLIYGFILGKFSYQYVLLIVSIIFFIACFTFIMKANAEVYEPTVFKFQS</sequence>
<dbReference type="InterPro" id="IPR036259">
    <property type="entry name" value="MFS_trans_sf"/>
</dbReference>
<name>A0A0E3K064_CLOSL</name>
<feature type="transmembrane region" description="Helical" evidence="7">
    <location>
        <begin position="255"/>
        <end position="277"/>
    </location>
</feature>
<keyword evidence="5 7" id="KW-1133">Transmembrane helix</keyword>
<feature type="transmembrane region" description="Helical" evidence="7">
    <location>
        <begin position="357"/>
        <end position="379"/>
    </location>
</feature>
<feature type="transmembrane region" description="Helical" evidence="7">
    <location>
        <begin position="221"/>
        <end position="243"/>
    </location>
</feature>
<dbReference type="PROSITE" id="PS50850">
    <property type="entry name" value="MFS"/>
    <property type="match status" value="1"/>
</dbReference>
<dbReference type="InterPro" id="IPR022324">
    <property type="entry name" value="Bacilysin_exporter_BacE_put"/>
</dbReference>
<proteinExistence type="predicted"/>
<dbReference type="HOGENOM" id="CLU_034180_16_3_9"/>
<feature type="transmembrane region" description="Helical" evidence="7">
    <location>
        <begin position="385"/>
        <end position="404"/>
    </location>
</feature>
<keyword evidence="4 7" id="KW-0812">Transmembrane</keyword>
<evidence type="ECO:0000256" key="6">
    <source>
        <dbReference type="ARBA" id="ARBA00023136"/>
    </source>
</evidence>
<comment type="subcellular location">
    <subcellularLocation>
        <location evidence="1">Cell membrane</location>
        <topology evidence="1">Multi-pass membrane protein</topology>
    </subcellularLocation>
</comment>
<dbReference type="STRING" id="1548.CSCA_1752"/>
<dbReference type="InterPro" id="IPR010290">
    <property type="entry name" value="TM_effector"/>
</dbReference>
<feature type="transmembrane region" description="Helical" evidence="7">
    <location>
        <begin position="317"/>
        <end position="337"/>
    </location>
</feature>
<dbReference type="GO" id="GO:0022857">
    <property type="term" value="F:transmembrane transporter activity"/>
    <property type="evidence" value="ECO:0007669"/>
    <property type="project" value="InterPro"/>
</dbReference>
<evidence type="ECO:0000259" key="8">
    <source>
        <dbReference type="PROSITE" id="PS50850"/>
    </source>
</evidence>
<accession>A0A0E3K064</accession>
<keyword evidence="6 7" id="KW-0472">Membrane</keyword>
<reference evidence="9 10" key="1">
    <citation type="journal article" date="2015" name="J. Biotechnol.">
        <title>Complete genome sequence of a malodorant-producing acetogen, Clostridium scatologenes ATCC 25775(T).</title>
        <authorList>
            <person name="Zhu Z."/>
            <person name="Guo T."/>
            <person name="Zheng H."/>
            <person name="Song T."/>
            <person name="Ouyang P."/>
            <person name="Xie J."/>
        </authorList>
    </citation>
    <scope>NUCLEOTIDE SEQUENCE [LARGE SCALE GENOMIC DNA]</scope>
    <source>
        <strain evidence="9 10">ATCC 25775</strain>
    </source>
</reference>
<dbReference type="Gene3D" id="1.20.1250.20">
    <property type="entry name" value="MFS general substrate transporter like domains"/>
    <property type="match status" value="1"/>
</dbReference>
<dbReference type="SUPFAM" id="SSF103473">
    <property type="entry name" value="MFS general substrate transporter"/>
    <property type="match status" value="1"/>
</dbReference>
<evidence type="ECO:0000256" key="4">
    <source>
        <dbReference type="ARBA" id="ARBA00022692"/>
    </source>
</evidence>
<dbReference type="KEGG" id="csq:CSCA_1752"/>
<evidence type="ECO:0000256" key="3">
    <source>
        <dbReference type="ARBA" id="ARBA00022475"/>
    </source>
</evidence>
<dbReference type="PANTHER" id="PTHR43266">
    <property type="entry name" value="MACROLIDE-EFFLUX PROTEIN"/>
    <property type="match status" value="1"/>
</dbReference>
<feature type="domain" description="Major facilitator superfamily (MFS) profile" evidence="8">
    <location>
        <begin position="6"/>
        <end position="411"/>
    </location>
</feature>
<dbReference type="PRINTS" id="PR01988">
    <property type="entry name" value="EXPORTERBACE"/>
</dbReference>
<evidence type="ECO:0000256" key="1">
    <source>
        <dbReference type="ARBA" id="ARBA00004651"/>
    </source>
</evidence>
<feature type="transmembrane region" description="Helical" evidence="7">
    <location>
        <begin position="284"/>
        <end position="305"/>
    </location>
</feature>
<gene>
    <name evidence="9" type="ORF">CSCA_1752</name>
</gene>
<keyword evidence="3" id="KW-1003">Cell membrane</keyword>
<evidence type="ECO:0000256" key="2">
    <source>
        <dbReference type="ARBA" id="ARBA00022448"/>
    </source>
</evidence>
<feature type="transmembrane region" description="Helical" evidence="7">
    <location>
        <begin position="12"/>
        <end position="33"/>
    </location>
</feature>
<feature type="transmembrane region" description="Helical" evidence="7">
    <location>
        <begin position="39"/>
        <end position="60"/>
    </location>
</feature>
<dbReference type="EMBL" id="CP009933">
    <property type="protein sequence ID" value="AKA68877.1"/>
    <property type="molecule type" value="Genomic_DNA"/>
</dbReference>
<evidence type="ECO:0000256" key="5">
    <source>
        <dbReference type="ARBA" id="ARBA00022989"/>
    </source>
</evidence>
<evidence type="ECO:0000313" key="10">
    <source>
        <dbReference type="Proteomes" id="UP000033115"/>
    </source>
</evidence>
<dbReference type="GO" id="GO:0005886">
    <property type="term" value="C:plasma membrane"/>
    <property type="evidence" value="ECO:0007669"/>
    <property type="project" value="UniProtKB-SubCell"/>
</dbReference>
<dbReference type="AlphaFoldDB" id="A0A0E3K064"/>
<dbReference type="Proteomes" id="UP000033115">
    <property type="component" value="Chromosome"/>
</dbReference>
<feature type="transmembrane region" description="Helical" evidence="7">
    <location>
        <begin position="72"/>
        <end position="93"/>
    </location>
</feature>